<dbReference type="Gene3D" id="3.30.370.10">
    <property type="entry name" value="Barstar-like"/>
    <property type="match status" value="1"/>
</dbReference>
<name>A0A7D6VDX6_9NOCA</name>
<dbReference type="InterPro" id="IPR035905">
    <property type="entry name" value="Barstar-like_sf"/>
</dbReference>
<reference evidence="3 4" key="1">
    <citation type="submission" date="2020-07" db="EMBL/GenBank/DDBJ databases">
        <authorList>
            <person name="Zhuang K."/>
            <person name="Ran Y."/>
        </authorList>
    </citation>
    <scope>NUCLEOTIDE SEQUENCE [LARGE SCALE GENOMIC DNA]</scope>
    <source>
        <strain evidence="3 4">WCH-YHL-001</strain>
    </source>
</reference>
<evidence type="ECO:0000313" key="3">
    <source>
        <dbReference type="EMBL" id="QLY27936.1"/>
    </source>
</evidence>
<sequence length="184" mass="20355">MLAVDAPTLVEHRSPWVVVTAATDPWVASELAAVHAQDGIEIRLDARELMDPAALFRAFATDLHFPRYFGHNWDALADCLENLHGPWHDGRDIAVLIDNADLLLTVEYLGLFVEVLCQAAWQVNLRLDADDQPQDEPPRALHFVLLLNTIPADAFTAGLGNRRGLAITIAAGRLLATLSDDYWL</sequence>
<dbReference type="AlphaFoldDB" id="A0A7D6VDX6"/>
<dbReference type="InterPro" id="IPR000468">
    <property type="entry name" value="Barstar"/>
</dbReference>
<keyword evidence="4" id="KW-1185">Reference proteome</keyword>
<protein>
    <submittedName>
        <fullName evidence="3">Barstar family protein</fullName>
    </submittedName>
</protein>
<evidence type="ECO:0000313" key="4">
    <source>
        <dbReference type="Proteomes" id="UP000515512"/>
    </source>
</evidence>
<dbReference type="Proteomes" id="UP000515512">
    <property type="component" value="Chromosome"/>
</dbReference>
<dbReference type="KEGG" id="nhu:H0264_21185"/>
<dbReference type="EMBL" id="CP059399">
    <property type="protein sequence ID" value="QLY27936.1"/>
    <property type="molecule type" value="Genomic_DNA"/>
</dbReference>
<dbReference type="RefSeq" id="WP_181579144.1">
    <property type="nucleotide sequence ID" value="NZ_CP059399.1"/>
</dbReference>
<feature type="domain" description="Barstar (barnase inhibitor)" evidence="2">
    <location>
        <begin position="42"/>
        <end position="120"/>
    </location>
</feature>
<gene>
    <name evidence="3" type="ORF">H0264_21185</name>
</gene>
<evidence type="ECO:0000259" key="2">
    <source>
        <dbReference type="Pfam" id="PF01337"/>
    </source>
</evidence>
<evidence type="ECO:0000256" key="1">
    <source>
        <dbReference type="ARBA" id="ARBA00006845"/>
    </source>
</evidence>
<dbReference type="Pfam" id="PF01337">
    <property type="entry name" value="Barstar"/>
    <property type="match status" value="1"/>
</dbReference>
<proteinExistence type="inferred from homology"/>
<comment type="similarity">
    <text evidence="1">Belongs to the barstar family.</text>
</comment>
<dbReference type="SUPFAM" id="SSF52038">
    <property type="entry name" value="Barstar-related"/>
    <property type="match status" value="1"/>
</dbReference>
<accession>A0A7D6VDX6</accession>
<organism evidence="3 4">
    <name type="scientific">Nocardia huaxiensis</name>
    <dbReference type="NCBI Taxonomy" id="2755382"/>
    <lineage>
        <taxon>Bacteria</taxon>
        <taxon>Bacillati</taxon>
        <taxon>Actinomycetota</taxon>
        <taxon>Actinomycetes</taxon>
        <taxon>Mycobacteriales</taxon>
        <taxon>Nocardiaceae</taxon>
        <taxon>Nocardia</taxon>
    </lineage>
</organism>